<protein>
    <submittedName>
        <fullName evidence="4">DUF4129 domain-containing protein</fullName>
    </submittedName>
</protein>
<feature type="domain" description="Protein-glutamine gamma-glutamyltransferase-like C-terminal" evidence="3">
    <location>
        <begin position="225"/>
        <end position="292"/>
    </location>
</feature>
<gene>
    <name evidence="4" type="ORF">ACFPFO_12980</name>
</gene>
<dbReference type="EMBL" id="JBHSJG010000036">
    <property type="protein sequence ID" value="MFC4988659.1"/>
    <property type="molecule type" value="Genomic_DNA"/>
</dbReference>
<feature type="transmembrane region" description="Helical" evidence="2">
    <location>
        <begin position="66"/>
        <end position="87"/>
    </location>
</feature>
<evidence type="ECO:0000256" key="1">
    <source>
        <dbReference type="SAM" id="MobiDB-lite"/>
    </source>
</evidence>
<dbReference type="AlphaFoldDB" id="A0ABD5QI04"/>
<proteinExistence type="predicted"/>
<evidence type="ECO:0000313" key="5">
    <source>
        <dbReference type="Proteomes" id="UP001595925"/>
    </source>
</evidence>
<keyword evidence="2" id="KW-0472">Membrane</keyword>
<sequence length="306" mass="31616">MSRRTLLVRLAGAVVGVVAIAFAAATIDDPVEPGGDGGTGGEGTGSGTPVPEATEGPVSAVDVPPFLEYLLLLAVVLVAVALAWYLINHRREAVKIIAMLVAVVLVLIALIYGLSMLDLGGGGNQSPAQPLPQENESVGDPGSGDGDATVDTSPISSVLLAVGAVLAVFVGALALSRRDTGPPDSAGTVEAGDGEEEAAAVAGAAGRAAERIEAGDGEDVDNEVYRAWRDMTRLLEVDRPESSTPGEFADSAVEAGIAREDVSDLTRLFEDVRYGHRETTDVEERRAVETLRRIEAEYGADGGEDE</sequence>
<organism evidence="4 5">
    <name type="scientific">Saliphagus infecundisoli</name>
    <dbReference type="NCBI Taxonomy" id="1849069"/>
    <lineage>
        <taxon>Archaea</taxon>
        <taxon>Methanobacteriati</taxon>
        <taxon>Methanobacteriota</taxon>
        <taxon>Stenosarchaea group</taxon>
        <taxon>Halobacteria</taxon>
        <taxon>Halobacteriales</taxon>
        <taxon>Natrialbaceae</taxon>
        <taxon>Saliphagus</taxon>
    </lineage>
</organism>
<accession>A0ABD5QI04</accession>
<reference evidence="4 5" key="1">
    <citation type="journal article" date="2019" name="Int. J. Syst. Evol. Microbiol.">
        <title>The Global Catalogue of Microorganisms (GCM) 10K type strain sequencing project: providing services to taxonomists for standard genome sequencing and annotation.</title>
        <authorList>
            <consortium name="The Broad Institute Genomics Platform"/>
            <consortium name="The Broad Institute Genome Sequencing Center for Infectious Disease"/>
            <person name="Wu L."/>
            <person name="Ma J."/>
        </authorList>
    </citation>
    <scope>NUCLEOTIDE SEQUENCE [LARGE SCALE GENOMIC DNA]</scope>
    <source>
        <strain evidence="4 5">CGMCC 1.15824</strain>
    </source>
</reference>
<feature type="transmembrane region" description="Helical" evidence="2">
    <location>
        <begin position="94"/>
        <end position="114"/>
    </location>
</feature>
<evidence type="ECO:0000256" key="2">
    <source>
        <dbReference type="SAM" id="Phobius"/>
    </source>
</evidence>
<dbReference type="Proteomes" id="UP001595925">
    <property type="component" value="Unassembled WGS sequence"/>
</dbReference>
<keyword evidence="5" id="KW-1185">Reference proteome</keyword>
<keyword evidence="2" id="KW-0812">Transmembrane</keyword>
<feature type="compositionally biased region" description="Polar residues" evidence="1">
    <location>
        <begin position="125"/>
        <end position="136"/>
    </location>
</feature>
<evidence type="ECO:0000259" key="3">
    <source>
        <dbReference type="Pfam" id="PF13559"/>
    </source>
</evidence>
<dbReference type="RefSeq" id="WP_224827393.1">
    <property type="nucleotide sequence ID" value="NZ_JAIVEF010000001.1"/>
</dbReference>
<feature type="compositionally biased region" description="Gly residues" evidence="1">
    <location>
        <begin position="34"/>
        <end position="46"/>
    </location>
</feature>
<keyword evidence="2" id="KW-1133">Transmembrane helix</keyword>
<feature type="region of interest" description="Disordered" evidence="1">
    <location>
        <begin position="31"/>
        <end position="55"/>
    </location>
</feature>
<feature type="region of interest" description="Disordered" evidence="1">
    <location>
        <begin position="123"/>
        <end position="149"/>
    </location>
</feature>
<name>A0ABD5QI04_9EURY</name>
<evidence type="ECO:0000313" key="4">
    <source>
        <dbReference type="EMBL" id="MFC4988659.1"/>
    </source>
</evidence>
<dbReference type="InterPro" id="IPR025403">
    <property type="entry name" value="TgpA-like_C"/>
</dbReference>
<comment type="caution">
    <text evidence="4">The sequence shown here is derived from an EMBL/GenBank/DDBJ whole genome shotgun (WGS) entry which is preliminary data.</text>
</comment>
<dbReference type="Pfam" id="PF13559">
    <property type="entry name" value="DUF4129"/>
    <property type="match status" value="1"/>
</dbReference>
<feature type="transmembrane region" description="Helical" evidence="2">
    <location>
        <begin position="155"/>
        <end position="175"/>
    </location>
</feature>